<feature type="domain" description="C2H2-type" evidence="12">
    <location>
        <begin position="657"/>
        <end position="684"/>
    </location>
</feature>
<organism evidence="13 14">
    <name type="scientific">Elysia crispata</name>
    <name type="common">lettuce slug</name>
    <dbReference type="NCBI Taxonomy" id="231223"/>
    <lineage>
        <taxon>Eukaryota</taxon>
        <taxon>Metazoa</taxon>
        <taxon>Spiralia</taxon>
        <taxon>Lophotrochozoa</taxon>
        <taxon>Mollusca</taxon>
        <taxon>Gastropoda</taxon>
        <taxon>Heterobranchia</taxon>
        <taxon>Euthyneura</taxon>
        <taxon>Panpulmonata</taxon>
        <taxon>Sacoglossa</taxon>
        <taxon>Placobranchoidea</taxon>
        <taxon>Plakobranchidae</taxon>
        <taxon>Elysia</taxon>
    </lineage>
</organism>
<protein>
    <recommendedName>
        <fullName evidence="12">C2H2-type domain-containing protein</fullName>
    </recommendedName>
</protein>
<keyword evidence="14" id="KW-1185">Reference proteome</keyword>
<keyword evidence="9" id="KW-0539">Nucleus</keyword>
<evidence type="ECO:0000256" key="9">
    <source>
        <dbReference type="ARBA" id="ARBA00023242"/>
    </source>
</evidence>
<keyword evidence="6" id="KW-0805">Transcription regulation</keyword>
<comment type="caution">
    <text evidence="13">The sequence shown here is derived from an EMBL/GenBank/DDBJ whole genome shotgun (WGS) entry which is preliminary data.</text>
</comment>
<dbReference type="GO" id="GO:0005634">
    <property type="term" value="C:nucleus"/>
    <property type="evidence" value="ECO:0007669"/>
    <property type="project" value="UniProtKB-SubCell"/>
</dbReference>
<dbReference type="PANTHER" id="PTHR24381:SF393">
    <property type="entry name" value="CHROMATIN-LINKED ADAPTOR FOR MSL PROTEINS, ISOFORM B"/>
    <property type="match status" value="1"/>
</dbReference>
<comment type="subcellular location">
    <subcellularLocation>
        <location evidence="1">Nucleus</location>
    </subcellularLocation>
</comment>
<evidence type="ECO:0000256" key="4">
    <source>
        <dbReference type="ARBA" id="ARBA00022771"/>
    </source>
</evidence>
<feature type="domain" description="C2H2-type" evidence="12">
    <location>
        <begin position="774"/>
        <end position="796"/>
    </location>
</feature>
<keyword evidence="5" id="KW-0862">Zinc</keyword>
<name>A0AAE1ALZ9_9GAST</name>
<dbReference type="PROSITE" id="PS50157">
    <property type="entry name" value="ZINC_FINGER_C2H2_2"/>
    <property type="match status" value="12"/>
</dbReference>
<dbReference type="InterPro" id="IPR036236">
    <property type="entry name" value="Znf_C2H2_sf"/>
</dbReference>
<evidence type="ECO:0000256" key="11">
    <source>
        <dbReference type="SAM" id="MobiDB-lite"/>
    </source>
</evidence>
<keyword evidence="3" id="KW-0677">Repeat</keyword>
<dbReference type="GO" id="GO:0000981">
    <property type="term" value="F:DNA-binding transcription factor activity, RNA polymerase II-specific"/>
    <property type="evidence" value="ECO:0007669"/>
    <property type="project" value="TreeGrafter"/>
</dbReference>
<dbReference type="GO" id="GO:0008270">
    <property type="term" value="F:zinc ion binding"/>
    <property type="evidence" value="ECO:0007669"/>
    <property type="project" value="UniProtKB-KW"/>
</dbReference>
<dbReference type="SMART" id="SM00355">
    <property type="entry name" value="ZnF_C2H2"/>
    <property type="match status" value="13"/>
</dbReference>
<dbReference type="GO" id="GO:0000977">
    <property type="term" value="F:RNA polymerase II transcription regulatory region sequence-specific DNA binding"/>
    <property type="evidence" value="ECO:0007669"/>
    <property type="project" value="TreeGrafter"/>
</dbReference>
<evidence type="ECO:0000256" key="3">
    <source>
        <dbReference type="ARBA" id="ARBA00022737"/>
    </source>
</evidence>
<feature type="domain" description="C2H2-type" evidence="12">
    <location>
        <begin position="713"/>
        <end position="740"/>
    </location>
</feature>
<keyword evidence="8" id="KW-0804">Transcription</keyword>
<keyword evidence="4 10" id="KW-0863">Zinc-finger</keyword>
<dbReference type="AlphaFoldDB" id="A0AAE1ALZ9"/>
<sequence>MERLSTQTATHETNGGIALCYQLNQPVNVQNVDNQTAVAVQSLLESQVVAETQEEEEEDVFQCGKCKKQFTSLAAFISHKQAQCGALQQQQQQQTLTLQQTPQSQLTLNTGASAFGPTVNINQPFSQAHTPLNGTISTMNAAGPILQAHPCLTRTLNQPASAGTVTLGGIPSSPMSQISHNMVFTDDLMALANIDTSALGGQAIQMVTGSLPGQTGAAANGMTIFSPVTSLAGAPSGNFAGGGTSHPTSQLLMQPVQHITLTTITPDNKIVHQQQQAPAQQIQAIQSIHQPQQQHTANLLPTATQIVPPPVTSTFVNPVATQPTPLLRPTSQQLQAFKQSAAKAVKKASQSNSKFITVLNSESSLSLLSSRKSKTSKISKSGSTVDEEASTKPKLQCEYCNKQFSKNFDLQQHIRAHTGEKPFQCIVCGRAFAQKSNVKKHMATHKVWPTGTSNTLPKQPVPIPDETKENTVSQMSSASTQASVSAVLSQSMTSGVTAALSTNQALLKSTVHQLPKPGTVESKAEEAKVKVLVDSSYVCQYCPAKFKTYYQLKTHLVTHKNEQVYKCVMKSCGQSFPQLESFLEHIKSHESELNYRCHQCNKYFKSLNDLGVHQFTHVYLNQGVKSGPRHFQCTKCGNKYTTPEALEHHMSTTSHDYKCPHCQKQFTCERFLRRHLPLHGTEGQFECQDCHKKFKTEHYLKSHMLIHTGETPFACDLCPAAFNRKDKLKRHMTIHETVKKYRCPFRTVAGCLKEFNRPDKLKAHIITHSGIKPYTCNICGKGFSRRPHLVEHERGHNLDFRFKCEKCGKGFFRPKHFAEHKCQPMKYGIPVQQTFVPRHRRKVGRPRKKMVTISPDSVSKSRGKQYLSRTRGKAKVIQFPVETEQGFISVKQRLRRQQLQKRMKAELKEAEAAQMMQGKTHEESSIPEEGMASSTNDQQKMVPASGANIDAGIEICGLDSQAVIVAKEEAPDVSCVDSGQAQIQQISLAPGGELMDHYVVHLTDSVDGTGPTIQTAFIPAVSGGKIFASSTGGLGIQPIAIIEARSLGVGTSTTDGSVGQGAGMMVSVAGHQGGEVGVDDNNFITVARVDGEAQIIHGAEAVGVEEDDKSTMIMLSDGGTVESHGDDVETVNDGGLLTSHHDSSLLMGVQGSADGVRTSQHCADVTVGVKVGEEEEEEMEDEGAVMVIGTHAMGHQPVEGEMMDGALSLFEGRDSFVEGQVVVSGDQAYIACSSQLVDYTSTD</sequence>
<evidence type="ECO:0000256" key="7">
    <source>
        <dbReference type="ARBA" id="ARBA00023125"/>
    </source>
</evidence>
<feature type="domain" description="C2H2-type" evidence="12">
    <location>
        <begin position="741"/>
        <end position="773"/>
    </location>
</feature>
<dbReference type="Gene3D" id="3.30.160.60">
    <property type="entry name" value="Classic Zinc Finger"/>
    <property type="match status" value="8"/>
</dbReference>
<evidence type="ECO:0000256" key="6">
    <source>
        <dbReference type="ARBA" id="ARBA00023015"/>
    </source>
</evidence>
<dbReference type="FunFam" id="3.30.160.60:FF:000618">
    <property type="entry name" value="zinc finger protein 341 isoform X1"/>
    <property type="match status" value="1"/>
</dbReference>
<keyword evidence="2" id="KW-0479">Metal-binding</keyword>
<evidence type="ECO:0000313" key="13">
    <source>
        <dbReference type="EMBL" id="KAK3789626.1"/>
    </source>
</evidence>
<dbReference type="SUPFAM" id="SSF57667">
    <property type="entry name" value="beta-beta-alpha zinc fingers"/>
    <property type="match status" value="6"/>
</dbReference>
<gene>
    <name evidence="13" type="ORF">RRG08_050069</name>
</gene>
<dbReference type="EMBL" id="JAWDGP010001646">
    <property type="protein sequence ID" value="KAK3789626.1"/>
    <property type="molecule type" value="Genomic_DNA"/>
</dbReference>
<dbReference type="InterPro" id="IPR013087">
    <property type="entry name" value="Znf_C2H2_type"/>
</dbReference>
<feature type="domain" description="C2H2-type" evidence="12">
    <location>
        <begin position="685"/>
        <end position="712"/>
    </location>
</feature>
<feature type="domain" description="C2H2-type" evidence="12">
    <location>
        <begin position="631"/>
        <end position="660"/>
    </location>
</feature>
<dbReference type="FunFam" id="3.30.160.60:FF:000679">
    <property type="entry name" value="Zinc finger protein 341"/>
    <property type="match status" value="1"/>
</dbReference>
<feature type="domain" description="C2H2-type" evidence="12">
    <location>
        <begin position="537"/>
        <end position="564"/>
    </location>
</feature>
<feature type="domain" description="C2H2-type" evidence="12">
    <location>
        <begin position="423"/>
        <end position="445"/>
    </location>
</feature>
<feature type="domain" description="C2H2-type" evidence="12">
    <location>
        <begin position="565"/>
        <end position="594"/>
    </location>
</feature>
<feature type="domain" description="C2H2-type" evidence="12">
    <location>
        <begin position="595"/>
        <end position="617"/>
    </location>
</feature>
<evidence type="ECO:0000256" key="10">
    <source>
        <dbReference type="PROSITE-ProRule" id="PRU00042"/>
    </source>
</evidence>
<evidence type="ECO:0000313" key="14">
    <source>
        <dbReference type="Proteomes" id="UP001283361"/>
    </source>
</evidence>
<evidence type="ECO:0000256" key="8">
    <source>
        <dbReference type="ARBA" id="ARBA00023163"/>
    </source>
</evidence>
<dbReference type="PROSITE" id="PS00028">
    <property type="entry name" value="ZINC_FINGER_C2H2_1"/>
    <property type="match status" value="10"/>
</dbReference>
<keyword evidence="7" id="KW-0238">DNA-binding</keyword>
<feature type="region of interest" description="Disordered" evidence="11">
    <location>
        <begin position="840"/>
        <end position="869"/>
    </location>
</feature>
<evidence type="ECO:0000256" key="5">
    <source>
        <dbReference type="ARBA" id="ARBA00022833"/>
    </source>
</evidence>
<dbReference type="Proteomes" id="UP001283361">
    <property type="component" value="Unassembled WGS sequence"/>
</dbReference>
<dbReference type="PANTHER" id="PTHR24381">
    <property type="entry name" value="ZINC FINGER PROTEIN"/>
    <property type="match status" value="1"/>
</dbReference>
<evidence type="ECO:0000259" key="12">
    <source>
        <dbReference type="PROSITE" id="PS50157"/>
    </source>
</evidence>
<accession>A0AAE1ALZ9</accession>
<reference evidence="13" key="1">
    <citation type="journal article" date="2023" name="G3 (Bethesda)">
        <title>A reference genome for the long-term kleptoplast-retaining sea slug Elysia crispata morphotype clarki.</title>
        <authorList>
            <person name="Eastman K.E."/>
            <person name="Pendleton A.L."/>
            <person name="Shaikh M.A."/>
            <person name="Suttiyut T."/>
            <person name="Ogas R."/>
            <person name="Tomko P."/>
            <person name="Gavelis G."/>
            <person name="Widhalm J.R."/>
            <person name="Wisecaver J.H."/>
        </authorList>
    </citation>
    <scope>NUCLEOTIDE SEQUENCE</scope>
    <source>
        <strain evidence="13">ECLA1</strain>
    </source>
</reference>
<dbReference type="Pfam" id="PF00096">
    <property type="entry name" value="zf-C2H2"/>
    <property type="match status" value="7"/>
</dbReference>
<evidence type="ECO:0000256" key="1">
    <source>
        <dbReference type="ARBA" id="ARBA00004123"/>
    </source>
</evidence>
<feature type="compositionally biased region" description="Basic residues" evidence="11">
    <location>
        <begin position="840"/>
        <end position="850"/>
    </location>
</feature>
<feature type="domain" description="C2H2-type" evidence="12">
    <location>
        <begin position="395"/>
        <end position="422"/>
    </location>
</feature>
<dbReference type="FunFam" id="3.30.160.60:FF:000045">
    <property type="entry name" value="ZFP69 zinc finger protein B"/>
    <property type="match status" value="1"/>
</dbReference>
<feature type="domain" description="C2H2-type" evidence="12">
    <location>
        <begin position="802"/>
        <end position="821"/>
    </location>
</feature>
<evidence type="ECO:0000256" key="2">
    <source>
        <dbReference type="ARBA" id="ARBA00022723"/>
    </source>
</evidence>
<proteinExistence type="predicted"/>